<proteinExistence type="predicted"/>
<reference evidence="2 3" key="1">
    <citation type="submission" date="2024-06" db="EMBL/GenBank/DDBJ databases">
        <title>Genomic Encyclopedia of Type Strains, Phase V (KMG-V): Genome sequencing to study the core and pangenomes of soil and plant-associated prokaryotes.</title>
        <authorList>
            <person name="Whitman W."/>
        </authorList>
    </citation>
    <scope>NUCLEOTIDE SEQUENCE [LARGE SCALE GENOMIC DNA]</scope>
    <source>
        <strain evidence="2 3">USDA 160</strain>
    </source>
</reference>
<name>A0ABV2S0L7_BRAJP</name>
<keyword evidence="3" id="KW-1185">Reference proteome</keyword>
<comment type="caution">
    <text evidence="2">The sequence shown here is derived from an EMBL/GenBank/DDBJ whole genome shotgun (WGS) entry which is preliminary data.</text>
</comment>
<dbReference type="Proteomes" id="UP001549291">
    <property type="component" value="Unassembled WGS sequence"/>
</dbReference>
<accession>A0ABV2S0L7</accession>
<sequence>MAAFVAELLFDLVGSLVGNWLKQAAVAVCAWLDTKSHGRAARLVVGGLLGLAAYFLIPVFAGLLGF</sequence>
<feature type="transmembrane region" description="Helical" evidence="1">
    <location>
        <begin position="44"/>
        <end position="64"/>
    </location>
</feature>
<keyword evidence="1" id="KW-0472">Membrane</keyword>
<protein>
    <submittedName>
        <fullName evidence="2">Uncharacterized protein</fullName>
    </submittedName>
</protein>
<dbReference type="EMBL" id="JBEPTQ010000002">
    <property type="protein sequence ID" value="MET4722004.1"/>
    <property type="molecule type" value="Genomic_DNA"/>
</dbReference>
<evidence type="ECO:0000313" key="2">
    <source>
        <dbReference type="EMBL" id="MET4722004.1"/>
    </source>
</evidence>
<evidence type="ECO:0000313" key="3">
    <source>
        <dbReference type="Proteomes" id="UP001549291"/>
    </source>
</evidence>
<evidence type="ECO:0000256" key="1">
    <source>
        <dbReference type="SAM" id="Phobius"/>
    </source>
</evidence>
<organism evidence="2 3">
    <name type="scientific">Bradyrhizobium japonicum</name>
    <dbReference type="NCBI Taxonomy" id="375"/>
    <lineage>
        <taxon>Bacteria</taxon>
        <taxon>Pseudomonadati</taxon>
        <taxon>Pseudomonadota</taxon>
        <taxon>Alphaproteobacteria</taxon>
        <taxon>Hyphomicrobiales</taxon>
        <taxon>Nitrobacteraceae</taxon>
        <taxon>Bradyrhizobium</taxon>
    </lineage>
</organism>
<keyword evidence="1" id="KW-0812">Transmembrane</keyword>
<dbReference type="RefSeq" id="WP_038936105.1">
    <property type="nucleotide sequence ID" value="NZ_CP066351.1"/>
</dbReference>
<gene>
    <name evidence="2" type="ORF">ABIF63_006110</name>
</gene>
<keyword evidence="1" id="KW-1133">Transmembrane helix</keyword>